<name>A0AAU6Q8V3_9DEIO</name>
<geneLocation type="plasmid" evidence="1">
    <name>p1</name>
</geneLocation>
<dbReference type="RefSeq" id="WP_339098211.1">
    <property type="nucleotide sequence ID" value="NZ_CP149784.1"/>
</dbReference>
<reference evidence="1" key="1">
    <citation type="submission" date="2024-03" db="EMBL/GenBank/DDBJ databases">
        <title>Deinococcus weizhi sp. nov., isolated from human skin.</title>
        <authorList>
            <person name="Wei Z."/>
            <person name="Tian F."/>
            <person name="Yang C."/>
            <person name="Xin L.T."/>
            <person name="Wen Z.J."/>
            <person name="Lan K.C."/>
            <person name="Yu L."/>
            <person name="Zhe W."/>
            <person name="Dan F.D."/>
            <person name="Jun W."/>
            <person name="Rui Z."/>
            <person name="Yong X.J."/>
            <person name="Ting Y."/>
            <person name="Wei X."/>
            <person name="Xu Z.G."/>
            <person name="Xin Z."/>
            <person name="Dong F.G."/>
            <person name="Ni X.M."/>
            <person name="Zheng M.G."/>
            <person name="Chun Y."/>
            <person name="Qian W.X."/>
        </authorList>
    </citation>
    <scope>NUCLEOTIDE SEQUENCE</scope>
    <source>
        <strain evidence="1">VB142</strain>
        <plasmid evidence="1">p1</plasmid>
    </source>
</reference>
<dbReference type="EMBL" id="CP149784">
    <property type="protein sequence ID" value="WYF46713.1"/>
    <property type="molecule type" value="Genomic_DNA"/>
</dbReference>
<evidence type="ECO:0000313" key="1">
    <source>
        <dbReference type="EMBL" id="WYF46713.1"/>
    </source>
</evidence>
<proteinExistence type="predicted"/>
<gene>
    <name evidence="1" type="ORF">WDJ50_17895</name>
</gene>
<accession>A0AAU6Q8V3</accession>
<protein>
    <submittedName>
        <fullName evidence="1">Uncharacterized protein</fullName>
    </submittedName>
</protein>
<sequence>MDKQLKLIVAGKPVTLRLTENDRGLRRVWIGGFPGCKLTLTATYYDRGGMDATRYALEVSRYFEPSGTGGFDLGATLEQASAFFGLDMVVQGWAEADEEEEMPF</sequence>
<dbReference type="AlphaFoldDB" id="A0AAU6Q8V3"/>
<keyword evidence="1" id="KW-0614">Plasmid</keyword>
<organism evidence="1">
    <name type="scientific">Deinococcus sp. VB142</name>
    <dbReference type="NCBI Taxonomy" id="3112952"/>
    <lineage>
        <taxon>Bacteria</taxon>
        <taxon>Thermotogati</taxon>
        <taxon>Deinococcota</taxon>
        <taxon>Deinococci</taxon>
        <taxon>Deinococcales</taxon>
        <taxon>Deinococcaceae</taxon>
        <taxon>Deinococcus</taxon>
    </lineage>
</organism>